<dbReference type="GO" id="GO:0050897">
    <property type="term" value="F:cobalt ion binding"/>
    <property type="evidence" value="ECO:0007669"/>
    <property type="project" value="TreeGrafter"/>
</dbReference>
<organism evidence="13 14">
    <name type="scientific">Luteimonas cucumeris</name>
    <dbReference type="NCBI Taxonomy" id="985012"/>
    <lineage>
        <taxon>Bacteria</taxon>
        <taxon>Pseudomonadati</taxon>
        <taxon>Pseudomonadota</taxon>
        <taxon>Gammaproteobacteria</taxon>
        <taxon>Lysobacterales</taxon>
        <taxon>Lysobacteraceae</taxon>
        <taxon>Luteimonas</taxon>
    </lineage>
</organism>
<dbReference type="SUPFAM" id="SSF143865">
    <property type="entry name" value="CorA soluble domain-like"/>
    <property type="match status" value="1"/>
</dbReference>
<comment type="subcellular location">
    <subcellularLocation>
        <location evidence="1">Cell membrane</location>
        <topology evidence="1">Multi-pass membrane protein</topology>
    </subcellularLocation>
    <subcellularLocation>
        <location evidence="12">Membrane</location>
        <topology evidence="12">Multi-pass membrane protein</topology>
    </subcellularLocation>
</comment>
<keyword evidence="14" id="KW-1185">Reference proteome</keyword>
<evidence type="ECO:0000313" key="14">
    <source>
        <dbReference type="Proteomes" id="UP000315167"/>
    </source>
</evidence>
<feature type="transmembrane region" description="Helical" evidence="12">
    <location>
        <begin position="279"/>
        <end position="298"/>
    </location>
</feature>
<evidence type="ECO:0000256" key="1">
    <source>
        <dbReference type="ARBA" id="ARBA00004651"/>
    </source>
</evidence>
<comment type="function">
    <text evidence="11">Mediates influx of magnesium ions. Alternates between open and closed states. Activated by low cytoplasmic Mg(2+) levels. Inactive when cytoplasmic Mg(2+) levels are high.</text>
</comment>
<accession>A0A562KYA6</accession>
<dbReference type="PANTHER" id="PTHR46494:SF1">
    <property type="entry name" value="CORA FAMILY METAL ION TRANSPORTER (EUROFUNG)"/>
    <property type="match status" value="1"/>
</dbReference>
<evidence type="ECO:0000256" key="10">
    <source>
        <dbReference type="ARBA" id="ARBA00034269"/>
    </source>
</evidence>
<evidence type="ECO:0000256" key="8">
    <source>
        <dbReference type="ARBA" id="ARBA00023065"/>
    </source>
</evidence>
<dbReference type="InterPro" id="IPR004488">
    <property type="entry name" value="Mg/Co-transport_prot_CorA"/>
</dbReference>
<evidence type="ECO:0000256" key="9">
    <source>
        <dbReference type="ARBA" id="ARBA00023136"/>
    </source>
</evidence>
<evidence type="ECO:0000256" key="7">
    <source>
        <dbReference type="ARBA" id="ARBA00022989"/>
    </source>
</evidence>
<dbReference type="SUPFAM" id="SSF144083">
    <property type="entry name" value="Magnesium transport protein CorA, transmembrane region"/>
    <property type="match status" value="1"/>
</dbReference>
<keyword evidence="3 12" id="KW-0813">Transport</keyword>
<evidence type="ECO:0000256" key="11">
    <source>
        <dbReference type="ARBA" id="ARBA00045497"/>
    </source>
</evidence>
<keyword evidence="7 12" id="KW-1133">Transmembrane helix</keyword>
<dbReference type="Gene3D" id="3.30.460.20">
    <property type="entry name" value="CorA soluble domain-like"/>
    <property type="match status" value="1"/>
</dbReference>
<evidence type="ECO:0000256" key="6">
    <source>
        <dbReference type="ARBA" id="ARBA00022842"/>
    </source>
</evidence>
<dbReference type="InterPro" id="IPR045861">
    <property type="entry name" value="CorA_cytoplasmic_dom"/>
</dbReference>
<comment type="similarity">
    <text evidence="2 12">Belongs to the CorA metal ion transporter (MIT) (TC 1.A.35) family.</text>
</comment>
<keyword evidence="9 12" id="KW-0472">Membrane</keyword>
<evidence type="ECO:0000256" key="4">
    <source>
        <dbReference type="ARBA" id="ARBA00022475"/>
    </source>
</evidence>
<dbReference type="Pfam" id="PF01544">
    <property type="entry name" value="CorA"/>
    <property type="match status" value="1"/>
</dbReference>
<proteinExistence type="inferred from homology"/>
<gene>
    <name evidence="12" type="primary">corA</name>
    <name evidence="13" type="ORF">IP90_02792</name>
</gene>
<dbReference type="EMBL" id="VLKN01000007">
    <property type="protein sequence ID" value="TWI00246.1"/>
    <property type="molecule type" value="Genomic_DNA"/>
</dbReference>
<keyword evidence="4 12" id="KW-1003">Cell membrane</keyword>
<protein>
    <recommendedName>
        <fullName evidence="12">Magnesium transport protein CorA</fullName>
    </recommendedName>
</protein>
<keyword evidence="5 12" id="KW-0812">Transmembrane</keyword>
<dbReference type="GO" id="GO:0000287">
    <property type="term" value="F:magnesium ion binding"/>
    <property type="evidence" value="ECO:0007669"/>
    <property type="project" value="TreeGrafter"/>
</dbReference>
<dbReference type="GO" id="GO:0005886">
    <property type="term" value="C:plasma membrane"/>
    <property type="evidence" value="ECO:0007669"/>
    <property type="project" value="UniProtKB-SubCell"/>
</dbReference>
<feature type="transmembrane region" description="Helical" evidence="12">
    <location>
        <begin position="310"/>
        <end position="330"/>
    </location>
</feature>
<dbReference type="Gene3D" id="1.20.58.340">
    <property type="entry name" value="Magnesium transport protein CorA, transmembrane region"/>
    <property type="match status" value="2"/>
</dbReference>
<dbReference type="GO" id="GO:0015087">
    <property type="term" value="F:cobalt ion transmembrane transporter activity"/>
    <property type="evidence" value="ECO:0007669"/>
    <property type="project" value="UniProtKB-UniRule"/>
</dbReference>
<dbReference type="InterPro" id="IPR045863">
    <property type="entry name" value="CorA_TM1_TM2"/>
</dbReference>
<comment type="catalytic activity">
    <reaction evidence="10">
        <text>Mg(2+)(in) = Mg(2+)(out)</text>
        <dbReference type="Rhea" id="RHEA:29827"/>
        <dbReference type="ChEBI" id="CHEBI:18420"/>
    </reaction>
</comment>
<evidence type="ECO:0000256" key="3">
    <source>
        <dbReference type="ARBA" id="ARBA00022448"/>
    </source>
</evidence>
<evidence type="ECO:0000256" key="2">
    <source>
        <dbReference type="ARBA" id="ARBA00009765"/>
    </source>
</evidence>
<dbReference type="AlphaFoldDB" id="A0A562KYA6"/>
<dbReference type="FunFam" id="1.20.58.340:FF:000004">
    <property type="entry name" value="Magnesium transport protein CorA"/>
    <property type="match status" value="1"/>
</dbReference>
<evidence type="ECO:0000313" key="13">
    <source>
        <dbReference type="EMBL" id="TWI00246.1"/>
    </source>
</evidence>
<dbReference type="Proteomes" id="UP000315167">
    <property type="component" value="Unassembled WGS sequence"/>
</dbReference>
<dbReference type="PANTHER" id="PTHR46494">
    <property type="entry name" value="CORA FAMILY METAL ION TRANSPORTER (EUROFUNG)"/>
    <property type="match status" value="1"/>
</dbReference>
<keyword evidence="8 12" id="KW-0406">Ion transport</keyword>
<dbReference type="InterPro" id="IPR002523">
    <property type="entry name" value="MgTranspt_CorA/ZnTranspt_ZntB"/>
</dbReference>
<name>A0A562KYA6_9GAMM</name>
<evidence type="ECO:0000256" key="5">
    <source>
        <dbReference type="ARBA" id="ARBA00022692"/>
    </source>
</evidence>
<dbReference type="GO" id="GO:0015095">
    <property type="term" value="F:magnesium ion transmembrane transporter activity"/>
    <property type="evidence" value="ECO:0007669"/>
    <property type="project" value="UniProtKB-UniRule"/>
</dbReference>
<dbReference type="NCBIfam" id="TIGR00383">
    <property type="entry name" value="corA"/>
    <property type="match status" value="1"/>
</dbReference>
<evidence type="ECO:0000256" key="12">
    <source>
        <dbReference type="RuleBase" id="RU362010"/>
    </source>
</evidence>
<comment type="caution">
    <text evidence="13">The sequence shown here is derived from an EMBL/GenBank/DDBJ whole genome shotgun (WGS) entry which is preliminary data.</text>
</comment>
<keyword evidence="6 12" id="KW-0460">Magnesium</keyword>
<reference evidence="13 14" key="1">
    <citation type="journal article" date="2015" name="Stand. Genomic Sci.">
        <title>Genomic Encyclopedia of Bacterial and Archaeal Type Strains, Phase III: the genomes of soil and plant-associated and newly described type strains.</title>
        <authorList>
            <person name="Whitman W.B."/>
            <person name="Woyke T."/>
            <person name="Klenk H.P."/>
            <person name="Zhou Y."/>
            <person name="Lilburn T.G."/>
            <person name="Beck B.J."/>
            <person name="De Vos P."/>
            <person name="Vandamme P."/>
            <person name="Eisen J.A."/>
            <person name="Garrity G."/>
            <person name="Hugenholtz P."/>
            <person name="Kyrpides N.C."/>
        </authorList>
    </citation>
    <scope>NUCLEOTIDE SEQUENCE [LARGE SCALE GENOMIC DNA]</scope>
    <source>
        <strain evidence="13 14">CGMCC 1.10821</strain>
    </source>
</reference>
<sequence>MSAPSPTSPAVPACVINCAVYDREGRRRDITLDQISDVLQEEDQDSFIWVGLYEPEEAQLDKLQEEFGLHDLAVEDAHHAHQRPKIEAYGNSLFIAVHTAQLLEGSVRFGETQAFVGPRFLVTVRHGASLSYTKVRARFEREPELLQFGPAFALYGVLDYIVDNYQPIVNDFRDELNELEKDVFGETYRRDTIVKLYDLKKQLTQMRMSVAPLQDILAQLMRSQSTQVGEEAKLYFRDVLDHVVRLNESIDTLREMLTAAMSVNLSLVTVAQGEVVKKLAGWAALLAAPTLIASWYGMNFTHMPELHGPHSYWVLIGIVAVVVAGLYAYLKKVRWL</sequence>
<dbReference type="CDD" id="cd12830">
    <property type="entry name" value="MtCorA-like"/>
    <property type="match status" value="1"/>
</dbReference>